<dbReference type="Proteomes" id="UP000625711">
    <property type="component" value="Unassembled WGS sequence"/>
</dbReference>
<evidence type="ECO:0000313" key="3">
    <source>
        <dbReference type="EMBL" id="KAF7271058.1"/>
    </source>
</evidence>
<feature type="coiled-coil region" evidence="1">
    <location>
        <begin position="16"/>
        <end position="82"/>
    </location>
</feature>
<evidence type="ECO:0000313" key="4">
    <source>
        <dbReference type="Proteomes" id="UP000625711"/>
    </source>
</evidence>
<dbReference type="OrthoDB" id="6761389at2759"/>
<feature type="compositionally biased region" description="Basic and acidic residues" evidence="2">
    <location>
        <begin position="364"/>
        <end position="380"/>
    </location>
</feature>
<name>A0A834I2L3_RHYFE</name>
<reference evidence="3" key="1">
    <citation type="submission" date="2020-08" db="EMBL/GenBank/DDBJ databases">
        <title>Genome sequencing and assembly of the red palm weevil Rhynchophorus ferrugineus.</title>
        <authorList>
            <person name="Dias G.B."/>
            <person name="Bergman C.M."/>
            <person name="Manee M."/>
        </authorList>
    </citation>
    <scope>NUCLEOTIDE SEQUENCE</scope>
    <source>
        <strain evidence="3">AA-2017</strain>
        <tissue evidence="3">Whole larva</tissue>
    </source>
</reference>
<protein>
    <submittedName>
        <fullName evidence="3">Uncharacterized protein</fullName>
    </submittedName>
</protein>
<evidence type="ECO:0000256" key="1">
    <source>
        <dbReference type="SAM" id="Coils"/>
    </source>
</evidence>
<feature type="region of interest" description="Disordered" evidence="2">
    <location>
        <begin position="349"/>
        <end position="380"/>
    </location>
</feature>
<keyword evidence="4" id="KW-1185">Reference proteome</keyword>
<comment type="caution">
    <text evidence="3">The sequence shown here is derived from an EMBL/GenBank/DDBJ whole genome shotgun (WGS) entry which is preliminary data.</text>
</comment>
<organism evidence="3 4">
    <name type="scientific">Rhynchophorus ferrugineus</name>
    <name type="common">Red palm weevil</name>
    <name type="synonym">Curculio ferrugineus</name>
    <dbReference type="NCBI Taxonomy" id="354439"/>
    <lineage>
        <taxon>Eukaryota</taxon>
        <taxon>Metazoa</taxon>
        <taxon>Ecdysozoa</taxon>
        <taxon>Arthropoda</taxon>
        <taxon>Hexapoda</taxon>
        <taxon>Insecta</taxon>
        <taxon>Pterygota</taxon>
        <taxon>Neoptera</taxon>
        <taxon>Endopterygota</taxon>
        <taxon>Coleoptera</taxon>
        <taxon>Polyphaga</taxon>
        <taxon>Cucujiformia</taxon>
        <taxon>Curculionidae</taxon>
        <taxon>Dryophthorinae</taxon>
        <taxon>Rhynchophorus</taxon>
    </lineage>
</organism>
<dbReference type="Gene3D" id="1.10.287.1490">
    <property type="match status" value="1"/>
</dbReference>
<keyword evidence="1" id="KW-0175">Coiled coil</keyword>
<gene>
    <name evidence="3" type="ORF">GWI33_016019</name>
</gene>
<evidence type="ECO:0000256" key="2">
    <source>
        <dbReference type="SAM" id="MobiDB-lite"/>
    </source>
</evidence>
<sequence>MFKLVENAYLIALEKERDERVELEKARKNNADLKEKLKKLEKENEELKGKFTSNEIEIINEKNELNNLMEQLQKERRANLIQSQKLQICKEQIESINQLKEELRPIKEQLDFKSNVTECLHDMLVKTKLRIAESDDILQNLHEHLTALEYDVEKTKNVFHKGVNQWQDEFLAARLREADVNLEFDKLKRDIATIKYDLEERRLIRDAQEQVQGKVVEINKDSLRKKNKIYEAIIEEDERLLTIISDALDEIGRLKQQLKKLEDQKDDCDKKIKSNEELKLQLREVRRSIWLREFETNQKIQNLKDKYNKLAEKMNKQLGNIQESIEEKDLAIGQIEEKITELQNLNESLESDMTKQQNPVESLEETKNNLEDEINRLKKT</sequence>
<accession>A0A834I2L3</accession>
<dbReference type="EMBL" id="JAACXV010014020">
    <property type="protein sequence ID" value="KAF7271058.1"/>
    <property type="molecule type" value="Genomic_DNA"/>
</dbReference>
<proteinExistence type="predicted"/>
<dbReference type="AlphaFoldDB" id="A0A834I2L3"/>